<sequence length="228" mass="25355">MKNICHKSALTKRIVFLLLAVTLFCSISAGAFAVQYAKPVNVKISRDASDKEKNVTAQLRPSFTETTQPTSSANSNNYIGERKAKSIALNHAGIEESAVTFLGCKLDYDDGRAEYDVEFFKGNTEYDYEIDAESGTILSYDYDVESYTPPSSKNSSSTSYIGEQKAKSIALSHAGISSKDATQMQCKLDRDDGQMVYEVEFEVGRTEYEYEIDTISGTIYQSEKEFDD</sequence>
<dbReference type="RefSeq" id="WP_249282724.1">
    <property type="nucleotide sequence ID" value="NZ_JACRST010000008.1"/>
</dbReference>
<feature type="domain" description="PepSY" evidence="2">
    <location>
        <begin position="83"/>
        <end position="140"/>
    </location>
</feature>
<dbReference type="EMBL" id="JACRST010000008">
    <property type="protein sequence ID" value="MBC8546645.1"/>
    <property type="molecule type" value="Genomic_DNA"/>
</dbReference>
<evidence type="ECO:0000313" key="4">
    <source>
        <dbReference type="Proteomes" id="UP000653127"/>
    </source>
</evidence>
<accession>A0A926E0N7</accession>
<proteinExistence type="predicted"/>
<reference evidence="3" key="1">
    <citation type="submission" date="2020-08" db="EMBL/GenBank/DDBJ databases">
        <title>Genome public.</title>
        <authorList>
            <person name="Liu C."/>
            <person name="Sun Q."/>
        </authorList>
    </citation>
    <scope>NUCLEOTIDE SEQUENCE</scope>
    <source>
        <strain evidence="3">NSJ-31</strain>
    </source>
</reference>
<evidence type="ECO:0000259" key="2">
    <source>
        <dbReference type="Pfam" id="PF03413"/>
    </source>
</evidence>
<protein>
    <submittedName>
        <fullName evidence="3">PepSY domain-containing protein</fullName>
    </submittedName>
</protein>
<evidence type="ECO:0000256" key="1">
    <source>
        <dbReference type="SAM" id="SignalP"/>
    </source>
</evidence>
<dbReference type="Gene3D" id="3.10.450.40">
    <property type="match status" value="2"/>
</dbReference>
<gene>
    <name evidence="3" type="ORF">H8711_06810</name>
</gene>
<dbReference type="AlphaFoldDB" id="A0A926E0N7"/>
<dbReference type="Proteomes" id="UP000653127">
    <property type="component" value="Unassembled WGS sequence"/>
</dbReference>
<feature type="domain" description="PepSY" evidence="2">
    <location>
        <begin position="161"/>
        <end position="219"/>
    </location>
</feature>
<name>A0A926E0N7_9FIRM</name>
<feature type="chain" id="PRO_5037046792" evidence="1">
    <location>
        <begin position="34"/>
        <end position="228"/>
    </location>
</feature>
<dbReference type="InterPro" id="IPR025711">
    <property type="entry name" value="PepSY"/>
</dbReference>
<organism evidence="3 4">
    <name type="scientific">Ligaoa zhengdingensis</name>
    <dbReference type="NCBI Taxonomy" id="2763658"/>
    <lineage>
        <taxon>Bacteria</taxon>
        <taxon>Bacillati</taxon>
        <taxon>Bacillota</taxon>
        <taxon>Clostridia</taxon>
        <taxon>Eubacteriales</taxon>
        <taxon>Oscillospiraceae</taxon>
        <taxon>Ligaoa</taxon>
    </lineage>
</organism>
<keyword evidence="1" id="KW-0732">Signal</keyword>
<keyword evidence="4" id="KW-1185">Reference proteome</keyword>
<comment type="caution">
    <text evidence="3">The sequence shown here is derived from an EMBL/GenBank/DDBJ whole genome shotgun (WGS) entry which is preliminary data.</text>
</comment>
<feature type="signal peptide" evidence="1">
    <location>
        <begin position="1"/>
        <end position="33"/>
    </location>
</feature>
<dbReference type="Pfam" id="PF03413">
    <property type="entry name" value="PepSY"/>
    <property type="match status" value="2"/>
</dbReference>
<evidence type="ECO:0000313" key="3">
    <source>
        <dbReference type="EMBL" id="MBC8546645.1"/>
    </source>
</evidence>